<evidence type="ECO:0000313" key="8">
    <source>
        <dbReference type="Ensembl" id="ENSOANP00000047650.1"/>
    </source>
</evidence>
<accession>A0A6I8P5F7</accession>
<dbReference type="InterPro" id="IPR012677">
    <property type="entry name" value="Nucleotide-bd_a/b_plait_sf"/>
</dbReference>
<feature type="domain" description="RRM" evidence="7">
    <location>
        <begin position="1"/>
        <end position="47"/>
    </location>
</feature>
<evidence type="ECO:0000256" key="2">
    <source>
        <dbReference type="ARBA" id="ARBA00022490"/>
    </source>
</evidence>
<name>A0A6I8P5F7_ORNAN</name>
<sequence length="271" mass="29746">MIYDAGKQRPRGFGFITYEDEQSVDQAVDMHFHDIMGKKVEAKRAEPRESKSRGPGYAGFSQWGSRIMPNAANGWTGQPLPSWHQGYVPQVSGMWVPAGQAIGGYGPPPLGRGAPPPPPAFASYIVSTPPGGFPPTQGFPQGYSNPPHFSYGYGPPPPPPDQFGPPGVPPPPATPGITALAFPSPPPPPPTSPTSPTTSIIISVNSRLEQSPNSPARFPLQPICRLWSRFEWLWTGFPRTQPTTPNLWRTLDARIKWSTCRRKWFWTRTEP</sequence>
<evidence type="ECO:0000256" key="3">
    <source>
        <dbReference type="ARBA" id="ARBA00022737"/>
    </source>
</evidence>
<dbReference type="PANTHER" id="PTHR48032:SF18">
    <property type="entry name" value="RRM DOMAIN-CONTAINING PROTEIN"/>
    <property type="match status" value="1"/>
</dbReference>
<keyword evidence="3" id="KW-0677">Repeat</keyword>
<dbReference type="PANTHER" id="PTHR48032">
    <property type="entry name" value="RNA-BINDING PROTEIN MUSASHI HOMOLOG RBP6"/>
    <property type="match status" value="1"/>
</dbReference>
<dbReference type="AlphaFoldDB" id="A0A6I8P5F7"/>
<feature type="compositionally biased region" description="Pro residues" evidence="6">
    <location>
        <begin position="154"/>
        <end position="174"/>
    </location>
</feature>
<evidence type="ECO:0000256" key="5">
    <source>
        <dbReference type="PROSITE-ProRule" id="PRU00176"/>
    </source>
</evidence>
<dbReference type="Proteomes" id="UP000002279">
    <property type="component" value="Unplaced"/>
</dbReference>
<keyword evidence="4 5" id="KW-0694">RNA-binding</keyword>
<reference evidence="8" key="1">
    <citation type="submission" date="2025-05" db="UniProtKB">
        <authorList>
            <consortium name="Ensembl"/>
        </authorList>
    </citation>
    <scope>IDENTIFICATION</scope>
    <source>
        <strain evidence="8">Glennie</strain>
    </source>
</reference>
<dbReference type="SUPFAM" id="SSF54928">
    <property type="entry name" value="RNA-binding domain, RBD"/>
    <property type="match status" value="1"/>
</dbReference>
<protein>
    <recommendedName>
        <fullName evidence="7">RRM domain-containing protein</fullName>
    </recommendedName>
</protein>
<comment type="subcellular location">
    <subcellularLocation>
        <location evidence="1">Cytoplasm</location>
    </subcellularLocation>
</comment>
<feature type="compositionally biased region" description="Pro residues" evidence="6">
    <location>
        <begin position="183"/>
        <end position="193"/>
    </location>
</feature>
<evidence type="ECO:0000259" key="7">
    <source>
        <dbReference type="PROSITE" id="PS50102"/>
    </source>
</evidence>
<dbReference type="InterPro" id="IPR035979">
    <property type="entry name" value="RBD_domain_sf"/>
</dbReference>
<organism evidence="8 9">
    <name type="scientific">Ornithorhynchus anatinus</name>
    <name type="common">Duckbill platypus</name>
    <dbReference type="NCBI Taxonomy" id="9258"/>
    <lineage>
        <taxon>Eukaryota</taxon>
        <taxon>Metazoa</taxon>
        <taxon>Chordata</taxon>
        <taxon>Craniata</taxon>
        <taxon>Vertebrata</taxon>
        <taxon>Euteleostomi</taxon>
        <taxon>Mammalia</taxon>
        <taxon>Monotremata</taxon>
        <taxon>Ornithorhynchidae</taxon>
        <taxon>Ornithorhynchus</taxon>
    </lineage>
</organism>
<feature type="region of interest" description="Disordered" evidence="6">
    <location>
        <begin position="152"/>
        <end position="198"/>
    </location>
</feature>
<dbReference type="GeneTree" id="ENSGT00940000156757"/>
<keyword evidence="2" id="KW-0963">Cytoplasm</keyword>
<evidence type="ECO:0000256" key="4">
    <source>
        <dbReference type="ARBA" id="ARBA00022884"/>
    </source>
</evidence>
<proteinExistence type="predicted"/>
<dbReference type="GO" id="GO:0005737">
    <property type="term" value="C:cytoplasm"/>
    <property type="evidence" value="ECO:0007669"/>
    <property type="project" value="UniProtKB-SubCell"/>
</dbReference>
<dbReference type="Gene3D" id="3.30.70.330">
    <property type="match status" value="1"/>
</dbReference>
<dbReference type="Bgee" id="ENSOANG00000044776">
    <property type="expression patterns" value="Expressed in testis"/>
</dbReference>
<dbReference type="Ensembl" id="ENSOANT00000057862.1">
    <property type="protein sequence ID" value="ENSOANP00000037693.1"/>
    <property type="gene ID" value="ENSOANG00000044776.1"/>
</dbReference>
<dbReference type="Ensembl" id="ENSOANT00000058266.1">
    <property type="protein sequence ID" value="ENSOANP00000047650.1"/>
    <property type="gene ID" value="ENSOANG00000044776.1"/>
</dbReference>
<evidence type="ECO:0000313" key="9">
    <source>
        <dbReference type="Proteomes" id="UP000002279"/>
    </source>
</evidence>
<dbReference type="Pfam" id="PF00076">
    <property type="entry name" value="RRM_1"/>
    <property type="match status" value="1"/>
</dbReference>
<dbReference type="InterPro" id="IPR000504">
    <property type="entry name" value="RRM_dom"/>
</dbReference>
<dbReference type="GO" id="GO:0003723">
    <property type="term" value="F:RNA binding"/>
    <property type="evidence" value="ECO:0007669"/>
    <property type="project" value="UniProtKB-UniRule"/>
</dbReference>
<dbReference type="PROSITE" id="PS50102">
    <property type="entry name" value="RRM"/>
    <property type="match status" value="1"/>
</dbReference>
<evidence type="ECO:0000256" key="6">
    <source>
        <dbReference type="SAM" id="MobiDB-lite"/>
    </source>
</evidence>
<keyword evidence="9" id="KW-1185">Reference proteome</keyword>
<evidence type="ECO:0000256" key="1">
    <source>
        <dbReference type="ARBA" id="ARBA00004496"/>
    </source>
</evidence>